<protein>
    <submittedName>
        <fullName evidence="1">Phosphoglycolate phosphatase</fullName>
    </submittedName>
</protein>
<dbReference type="InterPro" id="IPR050155">
    <property type="entry name" value="HAD-like_hydrolase_sf"/>
</dbReference>
<dbReference type="EMBL" id="VFNV01000001">
    <property type="protein sequence ID" value="TQK77107.1"/>
    <property type="molecule type" value="Genomic_DNA"/>
</dbReference>
<dbReference type="RefSeq" id="WP_142112853.1">
    <property type="nucleotide sequence ID" value="NZ_BAAATB010000006.1"/>
</dbReference>
<dbReference type="Pfam" id="PF13419">
    <property type="entry name" value="HAD_2"/>
    <property type="match status" value="1"/>
</dbReference>
<dbReference type="InterPro" id="IPR041492">
    <property type="entry name" value="HAD_2"/>
</dbReference>
<reference evidence="1 2" key="1">
    <citation type="submission" date="2019-06" db="EMBL/GenBank/DDBJ databases">
        <title>Sequencing the genomes of 1000 actinobacteria strains.</title>
        <authorList>
            <person name="Klenk H.-P."/>
        </authorList>
    </citation>
    <scope>NUCLEOTIDE SEQUENCE [LARGE SCALE GENOMIC DNA]</scope>
    <source>
        <strain evidence="1 2">DSM 10596</strain>
    </source>
</reference>
<dbReference type="Proteomes" id="UP000316181">
    <property type="component" value="Unassembled WGS sequence"/>
</dbReference>
<evidence type="ECO:0000313" key="1">
    <source>
        <dbReference type="EMBL" id="TQK77107.1"/>
    </source>
</evidence>
<dbReference type="GO" id="GO:0004713">
    <property type="term" value="F:protein tyrosine kinase activity"/>
    <property type="evidence" value="ECO:0007669"/>
    <property type="project" value="TreeGrafter"/>
</dbReference>
<dbReference type="SUPFAM" id="SSF56784">
    <property type="entry name" value="HAD-like"/>
    <property type="match status" value="1"/>
</dbReference>
<evidence type="ECO:0000313" key="2">
    <source>
        <dbReference type="Proteomes" id="UP000316181"/>
    </source>
</evidence>
<dbReference type="Gene3D" id="1.10.150.240">
    <property type="entry name" value="Putative phosphatase, domain 2"/>
    <property type="match status" value="1"/>
</dbReference>
<dbReference type="AlphaFoldDB" id="A0A542SS61"/>
<keyword evidence="2" id="KW-1185">Reference proteome</keyword>
<sequence>MTPPLRDPRPARSAPGDLILLDFDGTLADSAPGILSSLRAAFAVAHVDEPDEATLATFLGPPIAHSLARIGLHGGTAQAIIAAYREHYRDVGMADTTVFPGIPDALRTLATGSPGSRLAVATSKPEWYAQRIAAAVGLEPLLDAIYGASLDGTRITKADVIARALDHEPRAVRTIMVGDREHDVTGARAHGIETVGVLWGYGSADELRAAGACALANAPAELPDAVGRALDHRIGQSGAGTAAREARESANGA</sequence>
<dbReference type="InterPro" id="IPR023214">
    <property type="entry name" value="HAD_sf"/>
</dbReference>
<dbReference type="Gene3D" id="3.40.50.1000">
    <property type="entry name" value="HAD superfamily/HAD-like"/>
    <property type="match status" value="1"/>
</dbReference>
<organism evidence="1 2">
    <name type="scientific">Rarobacter incanus</name>
    <dbReference type="NCBI Taxonomy" id="153494"/>
    <lineage>
        <taxon>Bacteria</taxon>
        <taxon>Bacillati</taxon>
        <taxon>Actinomycetota</taxon>
        <taxon>Actinomycetes</taxon>
        <taxon>Micrococcales</taxon>
        <taxon>Rarobacteraceae</taxon>
        <taxon>Rarobacter</taxon>
    </lineage>
</organism>
<name>A0A542SS61_9MICO</name>
<dbReference type="PANTHER" id="PTHR43434:SF20">
    <property type="entry name" value="5'-NUCLEOTIDASE"/>
    <property type="match status" value="1"/>
</dbReference>
<gene>
    <name evidence="1" type="ORF">FB389_1822</name>
</gene>
<dbReference type="OrthoDB" id="9776368at2"/>
<dbReference type="InterPro" id="IPR023198">
    <property type="entry name" value="PGP-like_dom2"/>
</dbReference>
<comment type="caution">
    <text evidence="1">The sequence shown here is derived from an EMBL/GenBank/DDBJ whole genome shotgun (WGS) entry which is preliminary data.</text>
</comment>
<accession>A0A542SS61</accession>
<dbReference type="GO" id="GO:0005829">
    <property type="term" value="C:cytosol"/>
    <property type="evidence" value="ECO:0007669"/>
    <property type="project" value="TreeGrafter"/>
</dbReference>
<dbReference type="PANTHER" id="PTHR43434">
    <property type="entry name" value="PHOSPHOGLYCOLATE PHOSPHATASE"/>
    <property type="match status" value="1"/>
</dbReference>
<proteinExistence type="predicted"/>
<dbReference type="InterPro" id="IPR036412">
    <property type="entry name" value="HAD-like_sf"/>
</dbReference>